<evidence type="ECO:0000313" key="3">
    <source>
        <dbReference type="Proteomes" id="UP000515663"/>
    </source>
</evidence>
<feature type="transmembrane region" description="Helical" evidence="1">
    <location>
        <begin position="49"/>
        <end position="76"/>
    </location>
</feature>
<evidence type="ECO:0000313" key="2">
    <source>
        <dbReference type="EMBL" id="QMT01146.1"/>
    </source>
</evidence>
<proteinExistence type="predicted"/>
<feature type="transmembrane region" description="Helical" evidence="1">
    <location>
        <begin position="125"/>
        <end position="148"/>
    </location>
</feature>
<feature type="transmembrane region" description="Helical" evidence="1">
    <location>
        <begin position="160"/>
        <end position="187"/>
    </location>
</feature>
<dbReference type="Proteomes" id="UP000515663">
    <property type="component" value="Chromosome"/>
</dbReference>
<feature type="transmembrane region" description="Helical" evidence="1">
    <location>
        <begin position="193"/>
        <end position="212"/>
    </location>
</feature>
<feature type="transmembrane region" description="Helical" evidence="1">
    <location>
        <begin position="88"/>
        <end position="113"/>
    </location>
</feature>
<gene>
    <name evidence="2" type="ORF">H1R19_20180</name>
</gene>
<keyword evidence="1" id="KW-1133">Transmembrane helix</keyword>
<accession>A0A7D7QP16</accession>
<evidence type="ECO:0000256" key="1">
    <source>
        <dbReference type="SAM" id="Phobius"/>
    </source>
</evidence>
<keyword evidence="1" id="KW-0812">Transmembrane</keyword>
<sequence>MWRQVIGFAVFGGIVATFGAAMARGSSPSGVADFGMVWGSGYSTSFGGVSGGGSALVVAAVVGAVVGLLGACLLWVVGLRVTAPTGAYIGRVVAAGLIGVALGLTPTLILLATSFAGDSGGDVPYLLIYAISAVLGYGLGVAAVFGVLRASGDGLIRATVIATAIVLPVGGCAATFAGAGVAGWLGYTTTTSTWVATILVVVMVLAATFAIARGWALGRDPGRPVEIP</sequence>
<dbReference type="EMBL" id="CP059491">
    <property type="protein sequence ID" value="QMT01146.1"/>
    <property type="molecule type" value="Genomic_DNA"/>
</dbReference>
<keyword evidence="3" id="KW-1185">Reference proteome</keyword>
<organism evidence="2 3">
    <name type="scientific">Gordonia jinghuaiqii</name>
    <dbReference type="NCBI Taxonomy" id="2758710"/>
    <lineage>
        <taxon>Bacteria</taxon>
        <taxon>Bacillati</taxon>
        <taxon>Actinomycetota</taxon>
        <taxon>Actinomycetes</taxon>
        <taxon>Mycobacteriales</taxon>
        <taxon>Gordoniaceae</taxon>
        <taxon>Gordonia</taxon>
    </lineage>
</organism>
<name>A0A7D7QP16_9ACTN</name>
<keyword evidence="1" id="KW-0472">Membrane</keyword>
<dbReference type="RefSeq" id="WP_219849956.1">
    <property type="nucleotide sequence ID" value="NZ_CP059491.1"/>
</dbReference>
<protein>
    <submittedName>
        <fullName evidence="2">Uncharacterized protein</fullName>
    </submittedName>
</protein>
<dbReference type="KEGG" id="gji:H1R19_20180"/>
<reference evidence="3" key="1">
    <citation type="submission" date="2020-07" db="EMBL/GenBank/DDBJ databases">
        <title>novel species isolated from the respiratory tract of Marmot.</title>
        <authorList>
            <person name="Zhang G."/>
        </authorList>
    </citation>
    <scope>NUCLEOTIDE SEQUENCE [LARGE SCALE GENOMIC DNA]</scope>
    <source>
        <strain evidence="3">686</strain>
    </source>
</reference>
<dbReference type="AlphaFoldDB" id="A0A7D7QP16"/>